<keyword evidence="6" id="KW-1278">Translocase</keyword>
<dbReference type="InterPro" id="IPR006544">
    <property type="entry name" value="P-type_TPase_V"/>
</dbReference>
<dbReference type="STRING" id="667725.A0A0L0F5M4"/>
<dbReference type="PANTHER" id="PTHR45630:SF11">
    <property type="entry name" value="CATION-TRANSPORTING P-TYPE ATPASE N-TERMINAL DOMAIN-CONTAINING PROTEIN"/>
    <property type="match status" value="1"/>
</dbReference>
<evidence type="ECO:0000256" key="3">
    <source>
        <dbReference type="ARBA" id="ARBA00022741"/>
    </source>
</evidence>
<dbReference type="GO" id="GO:0140358">
    <property type="term" value="F:P-type transmembrane transporter activity"/>
    <property type="evidence" value="ECO:0007669"/>
    <property type="project" value="InterPro"/>
</dbReference>
<gene>
    <name evidence="7" type="ORF">SARC_15535</name>
</gene>
<dbReference type="GO" id="GO:0019829">
    <property type="term" value="F:ATPase-coupled monoatomic cation transmembrane transporter activity"/>
    <property type="evidence" value="ECO:0007669"/>
    <property type="project" value="TreeGrafter"/>
</dbReference>
<reference evidence="7 8" key="1">
    <citation type="submission" date="2011-02" db="EMBL/GenBank/DDBJ databases">
        <title>The Genome Sequence of Sphaeroforma arctica JP610.</title>
        <authorList>
            <consortium name="The Broad Institute Genome Sequencing Platform"/>
            <person name="Russ C."/>
            <person name="Cuomo C."/>
            <person name="Young S.K."/>
            <person name="Zeng Q."/>
            <person name="Gargeya S."/>
            <person name="Alvarado L."/>
            <person name="Berlin A."/>
            <person name="Chapman S.B."/>
            <person name="Chen Z."/>
            <person name="Freedman E."/>
            <person name="Gellesch M."/>
            <person name="Goldberg J."/>
            <person name="Griggs A."/>
            <person name="Gujja S."/>
            <person name="Heilman E."/>
            <person name="Heiman D."/>
            <person name="Howarth C."/>
            <person name="Mehta T."/>
            <person name="Neiman D."/>
            <person name="Pearson M."/>
            <person name="Roberts A."/>
            <person name="Saif S."/>
            <person name="Shea T."/>
            <person name="Shenoy N."/>
            <person name="Sisk P."/>
            <person name="Stolte C."/>
            <person name="Sykes S."/>
            <person name="White J."/>
            <person name="Yandava C."/>
            <person name="Burger G."/>
            <person name="Gray M.W."/>
            <person name="Holland P.W.H."/>
            <person name="King N."/>
            <person name="Lang F.B.F."/>
            <person name="Roger A.J."/>
            <person name="Ruiz-Trillo I."/>
            <person name="Haas B."/>
            <person name="Nusbaum C."/>
            <person name="Birren B."/>
        </authorList>
    </citation>
    <scope>NUCLEOTIDE SEQUENCE [LARGE SCALE GENOMIC DNA]</scope>
    <source>
        <strain evidence="7 8">JP610</strain>
    </source>
</reference>
<dbReference type="AlphaFoldDB" id="A0A0L0F5M4"/>
<dbReference type="GO" id="GO:0046872">
    <property type="term" value="F:metal ion binding"/>
    <property type="evidence" value="ECO:0007669"/>
    <property type="project" value="UniProtKB-KW"/>
</dbReference>
<dbReference type="Gene3D" id="3.40.1110.10">
    <property type="entry name" value="Calcium-transporting ATPase, cytoplasmic domain N"/>
    <property type="match status" value="1"/>
</dbReference>
<keyword evidence="8" id="KW-1185">Reference proteome</keyword>
<accession>A0A0L0F5M4</accession>
<evidence type="ECO:0000256" key="2">
    <source>
        <dbReference type="ARBA" id="ARBA00022723"/>
    </source>
</evidence>
<dbReference type="EMBL" id="KQ247863">
    <property type="protein sequence ID" value="KNC71919.1"/>
    <property type="molecule type" value="Genomic_DNA"/>
</dbReference>
<comment type="subcellular location">
    <subcellularLocation>
        <location evidence="1">Membrane</location>
        <topology evidence="1">Multi-pass membrane protein</topology>
    </subcellularLocation>
</comment>
<evidence type="ECO:0000313" key="7">
    <source>
        <dbReference type="EMBL" id="KNC71919.1"/>
    </source>
</evidence>
<keyword evidence="5" id="KW-0460">Magnesium</keyword>
<feature type="non-terminal residue" evidence="7">
    <location>
        <position position="1"/>
    </location>
</feature>
<dbReference type="InterPro" id="IPR023299">
    <property type="entry name" value="ATPase_P-typ_cyto_dom_N"/>
</dbReference>
<sequence length="145" mass="16647">YLFCTYHIIRSYTWLWTYIAFDTLHSLQNQSGDAKQEFVILKRFEFEHERGTMCVIALDTNTYKLYVFCKGSVEKVTQLCRPSGIPNATSHVVKSAAKRGAYVLAVAHKMLGTVPEPNLTTEQKRATRTFIEGRRLLGLFMSVYL</sequence>
<evidence type="ECO:0000313" key="8">
    <source>
        <dbReference type="Proteomes" id="UP000054560"/>
    </source>
</evidence>
<proteinExistence type="predicted"/>
<dbReference type="OrthoDB" id="289856at2759"/>
<dbReference type="PANTHER" id="PTHR45630">
    <property type="entry name" value="CATION-TRANSPORTING ATPASE-RELATED"/>
    <property type="match status" value="1"/>
</dbReference>
<dbReference type="RefSeq" id="XP_014145821.1">
    <property type="nucleotide sequence ID" value="XM_014290346.1"/>
</dbReference>
<dbReference type="Proteomes" id="UP000054560">
    <property type="component" value="Unassembled WGS sequence"/>
</dbReference>
<evidence type="ECO:0000256" key="4">
    <source>
        <dbReference type="ARBA" id="ARBA00022840"/>
    </source>
</evidence>
<name>A0A0L0F5M4_9EUKA</name>
<evidence type="ECO:0000256" key="5">
    <source>
        <dbReference type="ARBA" id="ARBA00022842"/>
    </source>
</evidence>
<dbReference type="GO" id="GO:0005524">
    <property type="term" value="F:ATP binding"/>
    <property type="evidence" value="ECO:0007669"/>
    <property type="project" value="UniProtKB-KW"/>
</dbReference>
<keyword evidence="4" id="KW-0067">ATP-binding</keyword>
<keyword evidence="2" id="KW-0479">Metal-binding</keyword>
<dbReference type="GeneID" id="25916039"/>
<protein>
    <submittedName>
        <fullName evidence="7">Uncharacterized protein</fullName>
    </submittedName>
</protein>
<evidence type="ECO:0000256" key="6">
    <source>
        <dbReference type="ARBA" id="ARBA00022967"/>
    </source>
</evidence>
<organism evidence="7 8">
    <name type="scientific">Sphaeroforma arctica JP610</name>
    <dbReference type="NCBI Taxonomy" id="667725"/>
    <lineage>
        <taxon>Eukaryota</taxon>
        <taxon>Ichthyosporea</taxon>
        <taxon>Ichthyophonida</taxon>
        <taxon>Sphaeroforma</taxon>
    </lineage>
</organism>
<dbReference type="GO" id="GO:0016020">
    <property type="term" value="C:membrane"/>
    <property type="evidence" value="ECO:0007669"/>
    <property type="project" value="UniProtKB-SubCell"/>
</dbReference>
<dbReference type="SUPFAM" id="SSF81660">
    <property type="entry name" value="Metal cation-transporting ATPase, ATP-binding domain N"/>
    <property type="match status" value="1"/>
</dbReference>
<keyword evidence="3" id="KW-0547">Nucleotide-binding</keyword>
<evidence type="ECO:0000256" key="1">
    <source>
        <dbReference type="ARBA" id="ARBA00004141"/>
    </source>
</evidence>